<sequence length="54" mass="6029">MGIPYYGRITPSSAQQTGLEEDFCIAVPYFSQTAKPVDGLMITMMMIDERNPNV</sequence>
<protein>
    <submittedName>
        <fullName evidence="1">Uncharacterized protein</fullName>
    </submittedName>
</protein>
<dbReference type="Proteomes" id="UP000828390">
    <property type="component" value="Unassembled WGS sequence"/>
</dbReference>
<evidence type="ECO:0000313" key="1">
    <source>
        <dbReference type="EMBL" id="KAH3779186.1"/>
    </source>
</evidence>
<keyword evidence="2" id="KW-1185">Reference proteome</keyword>
<proteinExistence type="predicted"/>
<dbReference type="EMBL" id="JAIWYP010000009">
    <property type="protein sequence ID" value="KAH3779186.1"/>
    <property type="molecule type" value="Genomic_DNA"/>
</dbReference>
<comment type="caution">
    <text evidence="1">The sequence shown here is derived from an EMBL/GenBank/DDBJ whole genome shotgun (WGS) entry which is preliminary data.</text>
</comment>
<dbReference type="AlphaFoldDB" id="A0A9D4EIH2"/>
<reference evidence="1" key="2">
    <citation type="submission" date="2020-11" db="EMBL/GenBank/DDBJ databases">
        <authorList>
            <person name="McCartney M.A."/>
            <person name="Auch B."/>
            <person name="Kono T."/>
            <person name="Mallez S."/>
            <person name="Becker A."/>
            <person name="Gohl D.M."/>
            <person name="Silverstein K.A.T."/>
            <person name="Koren S."/>
            <person name="Bechman K.B."/>
            <person name="Herman A."/>
            <person name="Abrahante J.E."/>
            <person name="Garbe J."/>
        </authorList>
    </citation>
    <scope>NUCLEOTIDE SEQUENCE</scope>
    <source>
        <strain evidence="1">Duluth1</strain>
        <tissue evidence="1">Whole animal</tissue>
    </source>
</reference>
<organism evidence="1 2">
    <name type="scientific">Dreissena polymorpha</name>
    <name type="common">Zebra mussel</name>
    <name type="synonym">Mytilus polymorpha</name>
    <dbReference type="NCBI Taxonomy" id="45954"/>
    <lineage>
        <taxon>Eukaryota</taxon>
        <taxon>Metazoa</taxon>
        <taxon>Spiralia</taxon>
        <taxon>Lophotrochozoa</taxon>
        <taxon>Mollusca</taxon>
        <taxon>Bivalvia</taxon>
        <taxon>Autobranchia</taxon>
        <taxon>Heteroconchia</taxon>
        <taxon>Euheterodonta</taxon>
        <taxon>Imparidentia</taxon>
        <taxon>Neoheterodontei</taxon>
        <taxon>Myida</taxon>
        <taxon>Dreissenoidea</taxon>
        <taxon>Dreissenidae</taxon>
        <taxon>Dreissena</taxon>
    </lineage>
</organism>
<name>A0A9D4EIH2_DREPO</name>
<gene>
    <name evidence="1" type="ORF">DPMN_180667</name>
</gene>
<accession>A0A9D4EIH2</accession>
<evidence type="ECO:0000313" key="2">
    <source>
        <dbReference type="Proteomes" id="UP000828390"/>
    </source>
</evidence>
<reference evidence="1" key="1">
    <citation type="journal article" date="2019" name="bioRxiv">
        <title>The Genome of the Zebra Mussel, Dreissena polymorpha: A Resource for Invasive Species Research.</title>
        <authorList>
            <person name="McCartney M.A."/>
            <person name="Auch B."/>
            <person name="Kono T."/>
            <person name="Mallez S."/>
            <person name="Zhang Y."/>
            <person name="Obille A."/>
            <person name="Becker A."/>
            <person name="Abrahante J.E."/>
            <person name="Garbe J."/>
            <person name="Badalamenti J.P."/>
            <person name="Herman A."/>
            <person name="Mangelson H."/>
            <person name="Liachko I."/>
            <person name="Sullivan S."/>
            <person name="Sone E.D."/>
            <person name="Koren S."/>
            <person name="Silverstein K.A.T."/>
            <person name="Beckman K.B."/>
            <person name="Gohl D.M."/>
        </authorList>
    </citation>
    <scope>NUCLEOTIDE SEQUENCE</scope>
    <source>
        <strain evidence="1">Duluth1</strain>
        <tissue evidence="1">Whole animal</tissue>
    </source>
</reference>